<evidence type="ECO:0000313" key="4">
    <source>
        <dbReference type="Proteomes" id="UP000502641"/>
    </source>
</evidence>
<accession>A0A6M4PT76</accession>
<evidence type="ECO:0000259" key="2">
    <source>
        <dbReference type="Pfam" id="PF13401"/>
    </source>
</evidence>
<evidence type="ECO:0000313" key="3">
    <source>
        <dbReference type="EMBL" id="QJS12040.1"/>
    </source>
</evidence>
<dbReference type="InterPro" id="IPR027417">
    <property type="entry name" value="P-loop_NTPase"/>
</dbReference>
<sequence>MSIEASLSGRGFILPGEVPDRESAEGWTRWRKTRHSFVPAPRLSRAQYDKESKRDRALHDLHRRATHANLPLLDTPMSLVVSELMQTRLLNNAMKQKPTTRPGIMINGGGNQGKTETAVEAAAAFEDLWLGLEEFVDVPELPGARDLRATVAYVQTPVTATPKSTCQAILDFFGTSGRNMTLTQLVRQVRASLRDHRTRVLILDDITRLRMHRKDDQDTLDLIRALMSMRVTLILIGVGIPDSGLLSGGWQDPRTGQWEFPEPGHTDWKDAASTQTARRFDLVDLRPFSYDTPDDIAHFVDHLTGLEDELRLFNAHEGMLTGGNMPEYIYRRTGGVVGLIERLIEDGASLAMDTGVEAITEELLDSVIIRTQHPKRVRAAGEEGDVPPALPAKKAVQGRRPRNTVFDDKGVPQITVSRK</sequence>
<keyword evidence="4" id="KW-1185">Reference proteome</keyword>
<dbReference type="GO" id="GO:0005524">
    <property type="term" value="F:ATP binding"/>
    <property type="evidence" value="ECO:0007669"/>
    <property type="project" value="UniProtKB-KW"/>
</dbReference>
<dbReference type="AlphaFoldDB" id="A0A6M4PT76"/>
<organism evidence="3 4">
    <name type="scientific">Streptomyces argyrophylli</name>
    <dbReference type="NCBI Taxonomy" id="2726118"/>
    <lineage>
        <taxon>Bacteria</taxon>
        <taxon>Bacillati</taxon>
        <taxon>Actinomycetota</taxon>
        <taxon>Actinomycetes</taxon>
        <taxon>Kitasatosporales</taxon>
        <taxon>Streptomycetaceae</taxon>
        <taxon>Streptomyces</taxon>
    </lineage>
</organism>
<dbReference type="InterPro" id="IPR049945">
    <property type="entry name" value="AAA_22"/>
</dbReference>
<dbReference type="EMBL" id="CP053189">
    <property type="protein sequence ID" value="QJS12040.1"/>
    <property type="molecule type" value="Genomic_DNA"/>
</dbReference>
<dbReference type="KEGG" id="sarg:HKX69_23235"/>
<proteinExistence type="predicted"/>
<evidence type="ECO:0000256" key="1">
    <source>
        <dbReference type="SAM" id="MobiDB-lite"/>
    </source>
</evidence>
<dbReference type="Proteomes" id="UP000502641">
    <property type="component" value="Chromosome"/>
</dbReference>
<keyword evidence="3" id="KW-0547">Nucleotide-binding</keyword>
<reference evidence="3 4" key="1">
    <citation type="submission" date="2020-05" db="EMBL/GenBank/DDBJ databases">
        <authorList>
            <person name="Li K."/>
        </authorList>
    </citation>
    <scope>NUCLEOTIDE SEQUENCE [LARGE SCALE GENOMIC DNA]</scope>
    <source>
        <strain evidence="4">jing01</strain>
    </source>
</reference>
<dbReference type="SUPFAM" id="SSF52540">
    <property type="entry name" value="P-loop containing nucleoside triphosphate hydrolases"/>
    <property type="match status" value="1"/>
</dbReference>
<gene>
    <name evidence="3" type="ORF">HKX69_23235</name>
</gene>
<dbReference type="GO" id="GO:0016887">
    <property type="term" value="F:ATP hydrolysis activity"/>
    <property type="evidence" value="ECO:0007669"/>
    <property type="project" value="InterPro"/>
</dbReference>
<feature type="region of interest" description="Disordered" evidence="1">
    <location>
        <begin position="378"/>
        <end position="419"/>
    </location>
</feature>
<dbReference type="Pfam" id="PF13401">
    <property type="entry name" value="AAA_22"/>
    <property type="match status" value="1"/>
</dbReference>
<dbReference type="RefSeq" id="WP_171156449.1">
    <property type="nucleotide sequence ID" value="NZ_CP053189.1"/>
</dbReference>
<keyword evidence="3" id="KW-0067">ATP-binding</keyword>
<name>A0A6M4PT76_9ACTN</name>
<feature type="domain" description="ORC1/DEAH AAA+ ATPase" evidence="2">
    <location>
        <begin position="112"/>
        <end position="237"/>
    </location>
</feature>
<protein>
    <submittedName>
        <fullName evidence="3">ATP-binding protein</fullName>
    </submittedName>
</protein>
<dbReference type="Gene3D" id="3.40.50.300">
    <property type="entry name" value="P-loop containing nucleotide triphosphate hydrolases"/>
    <property type="match status" value="1"/>
</dbReference>